<protein>
    <submittedName>
        <fullName evidence="2">Uncharacterized protein</fullName>
    </submittedName>
</protein>
<keyword evidence="1" id="KW-1133">Transmembrane helix</keyword>
<evidence type="ECO:0000256" key="1">
    <source>
        <dbReference type="SAM" id="Phobius"/>
    </source>
</evidence>
<dbReference type="EMBL" id="JACDXX010000028">
    <property type="protein sequence ID" value="MCB5412087.1"/>
    <property type="molecule type" value="Genomic_DNA"/>
</dbReference>
<evidence type="ECO:0000313" key="2">
    <source>
        <dbReference type="EMBL" id="MCB5412087.1"/>
    </source>
</evidence>
<feature type="transmembrane region" description="Helical" evidence="1">
    <location>
        <begin position="31"/>
        <end position="51"/>
    </location>
</feature>
<keyword evidence="1" id="KW-0472">Membrane</keyword>
<feature type="transmembrane region" description="Helical" evidence="1">
    <location>
        <begin position="83"/>
        <end position="103"/>
    </location>
</feature>
<accession>A0ABS8CRR5</accession>
<sequence length="144" mass="16023">MTRTPATQIDRLKYARRSGDILELLRLARRLMFLGAVMGAAGTQLFWNLYQIHGFDASRLTTAFLAFTAICGLICYAPRIIGLPYWPTMTLIQGLTICGFIFFTTPPSALFALALLAAMPAIVLMHLAVWFITRPMPKIPDGDE</sequence>
<dbReference type="Proteomes" id="UP001198571">
    <property type="component" value="Unassembled WGS sequence"/>
</dbReference>
<dbReference type="RefSeq" id="WP_226937515.1">
    <property type="nucleotide sequence ID" value="NZ_JACDXX010000028.1"/>
</dbReference>
<feature type="transmembrane region" description="Helical" evidence="1">
    <location>
        <begin position="109"/>
        <end position="132"/>
    </location>
</feature>
<evidence type="ECO:0000313" key="3">
    <source>
        <dbReference type="Proteomes" id="UP001198571"/>
    </source>
</evidence>
<reference evidence="2 3" key="1">
    <citation type="submission" date="2020-07" db="EMBL/GenBank/DDBJ databases">
        <title>Pseudogemmobacter sp. nov., isolated from poultry manure in Taiwan.</title>
        <authorList>
            <person name="Lin S.-Y."/>
            <person name="Tang Y.-S."/>
            <person name="Young C.-C."/>
        </authorList>
    </citation>
    <scope>NUCLEOTIDE SEQUENCE [LARGE SCALE GENOMIC DNA]</scope>
    <source>
        <strain evidence="2 3">CC-YST710</strain>
    </source>
</reference>
<keyword evidence="1" id="KW-0812">Transmembrane</keyword>
<gene>
    <name evidence="2" type="ORF">H0485_19085</name>
</gene>
<keyword evidence="3" id="KW-1185">Reference proteome</keyword>
<name>A0ABS8CRR5_9RHOB</name>
<proteinExistence type="predicted"/>
<comment type="caution">
    <text evidence="2">The sequence shown here is derived from an EMBL/GenBank/DDBJ whole genome shotgun (WGS) entry which is preliminary data.</text>
</comment>
<organism evidence="2 3">
    <name type="scientific">Pseudogemmobacter faecipullorum</name>
    <dbReference type="NCBI Taxonomy" id="2755041"/>
    <lineage>
        <taxon>Bacteria</taxon>
        <taxon>Pseudomonadati</taxon>
        <taxon>Pseudomonadota</taxon>
        <taxon>Alphaproteobacteria</taxon>
        <taxon>Rhodobacterales</taxon>
        <taxon>Paracoccaceae</taxon>
        <taxon>Pseudogemmobacter</taxon>
    </lineage>
</organism>
<feature type="transmembrane region" description="Helical" evidence="1">
    <location>
        <begin position="57"/>
        <end position="76"/>
    </location>
</feature>